<dbReference type="PROSITE" id="PS50405">
    <property type="entry name" value="GST_CTER"/>
    <property type="match status" value="1"/>
</dbReference>
<reference evidence="3 4" key="1">
    <citation type="journal article" date="2023" name="G3 (Bethesda)">
        <title>A chromosome-level genome assembly of Zasmidium syzygii isolated from banana leaves.</title>
        <authorList>
            <person name="van Westerhoven A.C."/>
            <person name="Mehrabi R."/>
            <person name="Talebi R."/>
            <person name="Steentjes M.B.F."/>
            <person name="Corcolon B."/>
            <person name="Chong P.A."/>
            <person name="Kema G.H.J."/>
            <person name="Seidl M.F."/>
        </authorList>
    </citation>
    <scope>NUCLEOTIDE SEQUENCE [LARGE SCALE GENOMIC DNA]</scope>
    <source>
        <strain evidence="3 4">P124</strain>
    </source>
</reference>
<feature type="domain" description="GST N-terminal" evidence="1">
    <location>
        <begin position="6"/>
        <end position="93"/>
    </location>
</feature>
<dbReference type="InterPro" id="IPR050983">
    <property type="entry name" value="GST_Omega/HSP26"/>
</dbReference>
<dbReference type="Pfam" id="PF13410">
    <property type="entry name" value="GST_C_2"/>
    <property type="match status" value="1"/>
</dbReference>
<dbReference type="PANTHER" id="PTHR43968:SF6">
    <property type="entry name" value="GLUTATHIONE S-TRANSFERASE OMEGA"/>
    <property type="match status" value="1"/>
</dbReference>
<feature type="domain" description="GST C-terminal" evidence="2">
    <location>
        <begin position="100"/>
        <end position="234"/>
    </location>
</feature>
<dbReference type="SFLD" id="SFLDS00019">
    <property type="entry name" value="Glutathione_Transferase_(cytos"/>
    <property type="match status" value="1"/>
</dbReference>
<dbReference type="InterPro" id="IPR040079">
    <property type="entry name" value="Glutathione_S-Trfase"/>
</dbReference>
<dbReference type="Pfam" id="PF13409">
    <property type="entry name" value="GST_N_2"/>
    <property type="match status" value="1"/>
</dbReference>
<name>A0ABR0E924_ZASCE</name>
<evidence type="ECO:0008006" key="5">
    <source>
        <dbReference type="Google" id="ProtNLM"/>
    </source>
</evidence>
<evidence type="ECO:0000313" key="4">
    <source>
        <dbReference type="Proteomes" id="UP001305779"/>
    </source>
</evidence>
<proteinExistence type="predicted"/>
<sequence>MTTQSPKPRLWVFEMGLYPRRVTVYLEEKGIADKFDIIPVAITMNGMENPKGKPPGTVPILEIARPTADKPGRYIFQSSAILEYFEDVYGSQGPDMRGSTPGARARVRECMDVVNEVTAWLILYVQNGSVFYGIMKAQSREAALEGLKRMQKALGILEGLADENGPFLVGKSPTLVDCVLVATVQFAWSVYGIHMTETHQRLKIVVDAFEERGTAVFPELPREMKELDMSMSVK</sequence>
<dbReference type="SUPFAM" id="SSF47616">
    <property type="entry name" value="GST C-terminal domain-like"/>
    <property type="match status" value="1"/>
</dbReference>
<comment type="caution">
    <text evidence="3">The sequence shown here is derived from an EMBL/GenBank/DDBJ whole genome shotgun (WGS) entry which is preliminary data.</text>
</comment>
<evidence type="ECO:0000259" key="1">
    <source>
        <dbReference type="PROSITE" id="PS50404"/>
    </source>
</evidence>
<dbReference type="InterPro" id="IPR036282">
    <property type="entry name" value="Glutathione-S-Trfase_C_sf"/>
</dbReference>
<gene>
    <name evidence="3" type="ORF">PRZ48_010569</name>
</gene>
<protein>
    <recommendedName>
        <fullName evidence="5">Glutathione S-transferase</fullName>
    </recommendedName>
</protein>
<accession>A0ABR0E924</accession>
<dbReference type="PANTHER" id="PTHR43968">
    <property type="match status" value="1"/>
</dbReference>
<dbReference type="EMBL" id="JAXOVC010000008">
    <property type="protein sequence ID" value="KAK4497914.1"/>
    <property type="molecule type" value="Genomic_DNA"/>
</dbReference>
<dbReference type="Proteomes" id="UP001305779">
    <property type="component" value="Unassembled WGS sequence"/>
</dbReference>
<dbReference type="Gene3D" id="3.40.30.10">
    <property type="entry name" value="Glutaredoxin"/>
    <property type="match status" value="1"/>
</dbReference>
<dbReference type="Gene3D" id="1.20.1050.10">
    <property type="match status" value="1"/>
</dbReference>
<keyword evidence="4" id="KW-1185">Reference proteome</keyword>
<dbReference type="InterPro" id="IPR010987">
    <property type="entry name" value="Glutathione-S-Trfase_C-like"/>
</dbReference>
<dbReference type="CDD" id="cd00299">
    <property type="entry name" value="GST_C_family"/>
    <property type="match status" value="1"/>
</dbReference>
<dbReference type="SUPFAM" id="SSF52833">
    <property type="entry name" value="Thioredoxin-like"/>
    <property type="match status" value="1"/>
</dbReference>
<dbReference type="InterPro" id="IPR036249">
    <property type="entry name" value="Thioredoxin-like_sf"/>
</dbReference>
<organism evidence="3 4">
    <name type="scientific">Zasmidium cellare</name>
    <name type="common">Wine cellar mold</name>
    <name type="synonym">Racodium cellare</name>
    <dbReference type="NCBI Taxonomy" id="395010"/>
    <lineage>
        <taxon>Eukaryota</taxon>
        <taxon>Fungi</taxon>
        <taxon>Dikarya</taxon>
        <taxon>Ascomycota</taxon>
        <taxon>Pezizomycotina</taxon>
        <taxon>Dothideomycetes</taxon>
        <taxon>Dothideomycetidae</taxon>
        <taxon>Mycosphaerellales</taxon>
        <taxon>Mycosphaerellaceae</taxon>
        <taxon>Zasmidium</taxon>
    </lineage>
</organism>
<evidence type="ECO:0000259" key="2">
    <source>
        <dbReference type="PROSITE" id="PS50405"/>
    </source>
</evidence>
<evidence type="ECO:0000313" key="3">
    <source>
        <dbReference type="EMBL" id="KAK4497914.1"/>
    </source>
</evidence>
<dbReference type="PROSITE" id="PS50404">
    <property type="entry name" value="GST_NTER"/>
    <property type="match status" value="1"/>
</dbReference>
<dbReference type="InterPro" id="IPR004045">
    <property type="entry name" value="Glutathione_S-Trfase_N"/>
</dbReference>